<dbReference type="InterPro" id="IPR036922">
    <property type="entry name" value="Rieske_2Fe-2S_sf"/>
</dbReference>
<protein>
    <submittedName>
        <fullName evidence="8">Glycine/D-amino acid oxidase</fullName>
    </submittedName>
</protein>
<dbReference type="GO" id="GO:0051537">
    <property type="term" value="F:2 iron, 2 sulfur cluster binding"/>
    <property type="evidence" value="ECO:0007669"/>
    <property type="project" value="UniProtKB-KW"/>
</dbReference>
<name>A0A1G9GXX2_9PSED</name>
<keyword evidence="1" id="KW-0001">2Fe-2S</keyword>
<dbReference type="PANTHER" id="PTHR13847:SF281">
    <property type="entry name" value="FAD DEPENDENT OXIDOREDUCTASE DOMAIN-CONTAINING PROTEIN"/>
    <property type="match status" value="1"/>
</dbReference>
<dbReference type="AlphaFoldDB" id="A0A1G9GXX2"/>
<dbReference type="InterPro" id="IPR005805">
    <property type="entry name" value="Rieske_Fe-S_prot_C"/>
</dbReference>
<dbReference type="Gene3D" id="3.50.50.60">
    <property type="entry name" value="FAD/NAD(P)-binding domain"/>
    <property type="match status" value="1"/>
</dbReference>
<dbReference type="GO" id="GO:0016491">
    <property type="term" value="F:oxidoreductase activity"/>
    <property type="evidence" value="ECO:0007669"/>
    <property type="project" value="UniProtKB-KW"/>
</dbReference>
<dbReference type="Proteomes" id="UP000198706">
    <property type="component" value="Unassembled WGS sequence"/>
</dbReference>
<keyword evidence="2" id="KW-0479">Metal-binding</keyword>
<dbReference type="GO" id="GO:0046872">
    <property type="term" value="F:metal ion binding"/>
    <property type="evidence" value="ECO:0007669"/>
    <property type="project" value="UniProtKB-KW"/>
</dbReference>
<keyword evidence="9" id="KW-1185">Reference proteome</keyword>
<evidence type="ECO:0000256" key="3">
    <source>
        <dbReference type="ARBA" id="ARBA00023002"/>
    </source>
</evidence>
<dbReference type="Pfam" id="PF00355">
    <property type="entry name" value="Rieske"/>
    <property type="match status" value="1"/>
</dbReference>
<dbReference type="PROSITE" id="PS51296">
    <property type="entry name" value="RIESKE"/>
    <property type="match status" value="1"/>
</dbReference>
<evidence type="ECO:0000256" key="5">
    <source>
        <dbReference type="ARBA" id="ARBA00023014"/>
    </source>
</evidence>
<accession>A0A1G9GXX2</accession>
<evidence type="ECO:0000259" key="7">
    <source>
        <dbReference type="PROSITE" id="PS51296"/>
    </source>
</evidence>
<dbReference type="PANTHER" id="PTHR13847">
    <property type="entry name" value="SARCOSINE DEHYDROGENASE-RELATED"/>
    <property type="match status" value="1"/>
</dbReference>
<dbReference type="SUPFAM" id="SSF51905">
    <property type="entry name" value="FAD/NAD(P)-binding domain"/>
    <property type="match status" value="1"/>
</dbReference>
<evidence type="ECO:0000313" key="9">
    <source>
        <dbReference type="Proteomes" id="UP000198706"/>
    </source>
</evidence>
<gene>
    <name evidence="8" type="ORF">SAMN05216186_11444</name>
</gene>
<dbReference type="STRING" id="137658.SAMN05216186_11444"/>
<evidence type="ECO:0000313" key="8">
    <source>
        <dbReference type="EMBL" id="SDL05560.1"/>
    </source>
</evidence>
<dbReference type="InterPro" id="IPR017941">
    <property type="entry name" value="Rieske_2Fe-2S"/>
</dbReference>
<keyword evidence="3" id="KW-0560">Oxidoreductase</keyword>
<dbReference type="RefSeq" id="WP_084338036.1">
    <property type="nucleotide sequence ID" value="NZ_FNFD01000014.1"/>
</dbReference>
<dbReference type="GO" id="GO:0016020">
    <property type="term" value="C:membrane"/>
    <property type="evidence" value="ECO:0007669"/>
    <property type="project" value="InterPro"/>
</dbReference>
<dbReference type="FunFam" id="2.102.10.10:FF:000014">
    <property type="entry name" value="Oxidoreductase, FAD dependent"/>
    <property type="match status" value="1"/>
</dbReference>
<keyword evidence="6" id="KW-1015">Disulfide bond</keyword>
<proteinExistence type="predicted"/>
<organism evidence="8 9">
    <name type="scientific">Pseudomonas indica</name>
    <dbReference type="NCBI Taxonomy" id="137658"/>
    <lineage>
        <taxon>Bacteria</taxon>
        <taxon>Pseudomonadati</taxon>
        <taxon>Pseudomonadota</taxon>
        <taxon>Gammaproteobacteria</taxon>
        <taxon>Pseudomonadales</taxon>
        <taxon>Pseudomonadaceae</taxon>
        <taxon>Pseudomonas</taxon>
    </lineage>
</organism>
<dbReference type="EMBL" id="FNFD01000014">
    <property type="protein sequence ID" value="SDL05560.1"/>
    <property type="molecule type" value="Genomic_DNA"/>
</dbReference>
<dbReference type="PRINTS" id="PR00162">
    <property type="entry name" value="RIESKE"/>
</dbReference>
<evidence type="ECO:0000256" key="2">
    <source>
        <dbReference type="ARBA" id="ARBA00022723"/>
    </source>
</evidence>
<dbReference type="SUPFAM" id="SSF50022">
    <property type="entry name" value="ISP domain"/>
    <property type="match status" value="1"/>
</dbReference>
<evidence type="ECO:0000256" key="1">
    <source>
        <dbReference type="ARBA" id="ARBA00022714"/>
    </source>
</evidence>
<dbReference type="InterPro" id="IPR036188">
    <property type="entry name" value="FAD/NAD-bd_sf"/>
</dbReference>
<dbReference type="Gene3D" id="2.102.10.10">
    <property type="entry name" value="Rieske [2Fe-2S] iron-sulphur domain"/>
    <property type="match status" value="1"/>
</dbReference>
<dbReference type="GO" id="GO:0005737">
    <property type="term" value="C:cytoplasm"/>
    <property type="evidence" value="ECO:0007669"/>
    <property type="project" value="TreeGrafter"/>
</dbReference>
<feature type="domain" description="Rieske" evidence="7">
    <location>
        <begin position="412"/>
        <end position="499"/>
    </location>
</feature>
<dbReference type="CDD" id="cd03477">
    <property type="entry name" value="Rieske_YhfW_C"/>
    <property type="match status" value="1"/>
</dbReference>
<evidence type="ECO:0000256" key="6">
    <source>
        <dbReference type="ARBA" id="ARBA00023157"/>
    </source>
</evidence>
<keyword evidence="5" id="KW-0411">Iron-sulfur</keyword>
<dbReference type="Gene3D" id="3.30.9.10">
    <property type="entry name" value="D-Amino Acid Oxidase, subunit A, domain 2"/>
    <property type="match status" value="1"/>
</dbReference>
<dbReference type="InterPro" id="IPR038010">
    <property type="entry name" value="YhfW_C"/>
</dbReference>
<sequence>MAAIWQVAKDDNQAYPALDGDIETDVLVIGAGITGLTTALQVAEAGKRVVVLEALRVGGGTTGASTGNLYAPVTKGLSTLRKKWGDSVIGQVAASRTEAVDYIEETARRLGVDCAFHRRPLYRVLTDDDSALNNSLDEELDALLCAGLTASLVSETPLPFPIHRGLKLDNQAQFDPLRYVQGLARELSRLGVGLYEYSSVLDIDFDHCRAETATGKVSAESIVLATHTPKGINLLQTGMEPLREYGIAARLSGQDYPQGILWVLDPFHSIRSYQHAGQDYLIMIGEQHKTGEGEPGVDYYGRMESYLRSKFPVASVDYRWSAQQYGSADGLPYIGRRHGSERVFLATGFAGDGLTWGTVAGRLLGDLILGHDSRWSELYDATRFTPVKSMKEWVKENTAVAKHLAQDYLTPTEVKALDDVPVGEGRIVALEGDKLAVYRNELGQVSAVSAVCPHLKCLVHWNPGDRTWDCPCHGSRFEIDGSVIEGPAYHPLARRLSSE</sequence>
<dbReference type="InterPro" id="IPR006076">
    <property type="entry name" value="FAD-dep_OxRdtase"/>
</dbReference>
<dbReference type="Pfam" id="PF01266">
    <property type="entry name" value="DAO"/>
    <property type="match status" value="1"/>
</dbReference>
<reference evidence="8 9" key="1">
    <citation type="submission" date="2016-10" db="EMBL/GenBank/DDBJ databases">
        <authorList>
            <person name="de Groot N.N."/>
        </authorList>
    </citation>
    <scope>NUCLEOTIDE SEQUENCE [LARGE SCALE GENOMIC DNA]</scope>
    <source>
        <strain evidence="8 9">JCM 21544</strain>
    </source>
</reference>
<keyword evidence="4" id="KW-0408">Iron</keyword>
<evidence type="ECO:0000256" key="4">
    <source>
        <dbReference type="ARBA" id="ARBA00023004"/>
    </source>
</evidence>